<name>A0AAV4NP31_CAEEX</name>
<proteinExistence type="predicted"/>
<gene>
    <name evidence="1" type="ORF">CEXT_331401</name>
</gene>
<accession>A0AAV4NP31</accession>
<dbReference type="AlphaFoldDB" id="A0AAV4NP31"/>
<keyword evidence="2" id="KW-1185">Reference proteome</keyword>
<protein>
    <submittedName>
        <fullName evidence="1">Uncharacterized protein</fullName>
    </submittedName>
</protein>
<reference evidence="1 2" key="1">
    <citation type="submission" date="2021-06" db="EMBL/GenBank/DDBJ databases">
        <title>Caerostris extrusa draft genome.</title>
        <authorList>
            <person name="Kono N."/>
            <person name="Arakawa K."/>
        </authorList>
    </citation>
    <scope>NUCLEOTIDE SEQUENCE [LARGE SCALE GENOMIC DNA]</scope>
</reference>
<dbReference type="EMBL" id="BPLR01021112">
    <property type="protein sequence ID" value="GIX86055.1"/>
    <property type="molecule type" value="Genomic_DNA"/>
</dbReference>
<evidence type="ECO:0000313" key="2">
    <source>
        <dbReference type="Proteomes" id="UP001054945"/>
    </source>
</evidence>
<organism evidence="1 2">
    <name type="scientific">Caerostris extrusa</name>
    <name type="common">Bark spider</name>
    <name type="synonym">Caerostris bankana</name>
    <dbReference type="NCBI Taxonomy" id="172846"/>
    <lineage>
        <taxon>Eukaryota</taxon>
        <taxon>Metazoa</taxon>
        <taxon>Ecdysozoa</taxon>
        <taxon>Arthropoda</taxon>
        <taxon>Chelicerata</taxon>
        <taxon>Arachnida</taxon>
        <taxon>Araneae</taxon>
        <taxon>Araneomorphae</taxon>
        <taxon>Entelegynae</taxon>
        <taxon>Araneoidea</taxon>
        <taxon>Araneidae</taxon>
        <taxon>Caerostris</taxon>
    </lineage>
</organism>
<dbReference type="Proteomes" id="UP001054945">
    <property type="component" value="Unassembled WGS sequence"/>
</dbReference>
<evidence type="ECO:0000313" key="1">
    <source>
        <dbReference type="EMBL" id="GIX86055.1"/>
    </source>
</evidence>
<comment type="caution">
    <text evidence="1">The sequence shown here is derived from an EMBL/GenBank/DDBJ whole genome shotgun (WGS) entry which is preliminary data.</text>
</comment>
<sequence>MKSHQVKTLEISWRAHIDCFAFKVEVEHLAHPTKRSVLSAIARLFDQLGLVGLGIAIANTENYRPLLPIEYPRSTSCDHMWSNQNPADLISRGVDPQTVNCGGTD</sequence>